<dbReference type="Pfam" id="PF13508">
    <property type="entry name" value="Acetyltransf_7"/>
    <property type="match status" value="1"/>
</dbReference>
<dbReference type="OrthoDB" id="194677at2157"/>
<dbReference type="RefSeq" id="WP_011322179.1">
    <property type="nucleotide sequence ID" value="NC_007426.1"/>
</dbReference>
<keyword evidence="3" id="KW-1185">Reference proteome</keyword>
<dbReference type="InterPro" id="IPR000182">
    <property type="entry name" value="GNAT_dom"/>
</dbReference>
<dbReference type="GO" id="GO:0016747">
    <property type="term" value="F:acyltransferase activity, transferring groups other than amino-acyl groups"/>
    <property type="evidence" value="ECO:0007669"/>
    <property type="project" value="InterPro"/>
</dbReference>
<gene>
    <name evidence="2" type="ordered locus">NP_0904A</name>
</gene>
<dbReference type="GeneID" id="3700995"/>
<name>A0A1U7EUB3_NATPD</name>
<keyword evidence="2" id="KW-0012">Acyltransferase</keyword>
<dbReference type="Gene3D" id="3.40.630.30">
    <property type="match status" value="1"/>
</dbReference>
<dbReference type="KEGG" id="nph:NP_0904A"/>
<dbReference type="eggNOG" id="arCOG04721">
    <property type="taxonomic scope" value="Archaea"/>
</dbReference>
<keyword evidence="2" id="KW-0808">Transferase</keyword>
<feature type="domain" description="N-acetyltransferase" evidence="1">
    <location>
        <begin position="2"/>
        <end position="118"/>
    </location>
</feature>
<dbReference type="EC" id="2.3.1.-" evidence="2"/>
<dbReference type="InterPro" id="IPR016181">
    <property type="entry name" value="Acyl_CoA_acyltransferase"/>
</dbReference>
<sequence>MTTVRSATPGEYPAVRSILNAAMLTVPSGLLARGSVLVACDDDRILGGLVLVGDSIEAVAVRPGRRGQGLGTALIERAAARRPRLRAGFDPSVRPFYDSLGFDITCDDGRCEGVLDAG</sequence>
<dbReference type="EMBL" id="CR936257">
    <property type="protein sequence ID" value="CAI48543.1"/>
    <property type="molecule type" value="Genomic_DNA"/>
</dbReference>
<reference evidence="2 3" key="1">
    <citation type="journal article" date="2005" name="Genome Res.">
        <title>Living with two extremes: conclusions from the genome sequence of Natronomonas pharaonis.</title>
        <authorList>
            <person name="Falb M."/>
            <person name="Pfeiffer F."/>
            <person name="Palm P."/>
            <person name="Rodewald K."/>
            <person name="Hickmann V."/>
            <person name="Tittor J."/>
            <person name="Oesterhelt D."/>
        </authorList>
    </citation>
    <scope>NUCLEOTIDE SEQUENCE [LARGE SCALE GENOMIC DNA]</scope>
    <source>
        <strain evidence="3">ATCC 35678 / DSM 2160 / CIP 103997 / JCM 8858 / NBRC 14720 / NCIMB 2260 / Gabara</strain>
    </source>
</reference>
<dbReference type="Proteomes" id="UP000002698">
    <property type="component" value="Chromosome"/>
</dbReference>
<organism evidence="2 3">
    <name type="scientific">Natronomonas pharaonis (strain ATCC 35678 / DSM 2160 / CIP 103997 / JCM 8858 / NBRC 14720 / NCIMB 2260 / Gabara)</name>
    <name type="common">Halobacterium pharaonis</name>
    <dbReference type="NCBI Taxonomy" id="348780"/>
    <lineage>
        <taxon>Archaea</taxon>
        <taxon>Methanobacteriati</taxon>
        <taxon>Methanobacteriota</taxon>
        <taxon>Stenosarchaea group</taxon>
        <taxon>Halobacteria</taxon>
        <taxon>Halobacteriales</taxon>
        <taxon>Natronomonadaceae</taxon>
        <taxon>Natronomonas</taxon>
    </lineage>
</organism>
<dbReference type="PROSITE" id="PS51186">
    <property type="entry name" value="GNAT"/>
    <property type="match status" value="1"/>
</dbReference>
<evidence type="ECO:0000313" key="3">
    <source>
        <dbReference type="Proteomes" id="UP000002698"/>
    </source>
</evidence>
<dbReference type="CDD" id="cd04301">
    <property type="entry name" value="NAT_SF"/>
    <property type="match status" value="1"/>
</dbReference>
<evidence type="ECO:0000259" key="1">
    <source>
        <dbReference type="PROSITE" id="PS51186"/>
    </source>
</evidence>
<evidence type="ECO:0000313" key="2">
    <source>
        <dbReference type="EMBL" id="CAI48543.1"/>
    </source>
</evidence>
<dbReference type="EnsemblBacteria" id="CAI48543">
    <property type="protein sequence ID" value="CAI48543"/>
    <property type="gene ID" value="NP_0904A"/>
</dbReference>
<accession>A0A1U7EUB3</accession>
<dbReference type="AlphaFoldDB" id="A0A1U7EUB3"/>
<dbReference type="HOGENOM" id="CLU_132452_0_0_2"/>
<proteinExistence type="predicted"/>
<dbReference type="STRING" id="348780.NP_0904A"/>
<protein>
    <submittedName>
        <fullName evidence="2">GNAT family acetyltransferase</fullName>
        <ecNumber evidence="2">2.3.1.-</ecNumber>
    </submittedName>
</protein>
<dbReference type="SUPFAM" id="SSF55729">
    <property type="entry name" value="Acyl-CoA N-acyltransferases (Nat)"/>
    <property type="match status" value="1"/>
</dbReference>